<reference evidence="2 3" key="1">
    <citation type="submission" date="2023-05" db="EMBL/GenBank/DDBJ databases">
        <title>Sequencing and Assembly of Streptomyces sp. NP73.</title>
        <authorList>
            <person name="Konwar A.N."/>
            <person name="Saikia K."/>
            <person name="Thakur D."/>
        </authorList>
    </citation>
    <scope>NUCLEOTIDE SEQUENCE [LARGE SCALE GENOMIC DNA]</scope>
    <source>
        <strain evidence="2 3">NP73</strain>
    </source>
</reference>
<organism evidence="2 3">
    <name type="scientific">Streptomyces katrae</name>
    <dbReference type="NCBI Taxonomy" id="68223"/>
    <lineage>
        <taxon>Bacteria</taxon>
        <taxon>Bacillati</taxon>
        <taxon>Actinomycetota</taxon>
        <taxon>Actinomycetes</taxon>
        <taxon>Kitasatosporales</taxon>
        <taxon>Streptomycetaceae</taxon>
        <taxon>Streptomyces</taxon>
    </lineage>
</organism>
<evidence type="ECO:0000313" key="3">
    <source>
        <dbReference type="Proteomes" id="UP001223390"/>
    </source>
</evidence>
<dbReference type="Pfam" id="PF21806">
    <property type="entry name" value="DUF6879"/>
    <property type="match status" value="1"/>
</dbReference>
<dbReference type="RefSeq" id="WP_285344939.1">
    <property type="nucleotide sequence ID" value="NZ_JASITI010000035.1"/>
</dbReference>
<keyword evidence="3" id="KW-1185">Reference proteome</keyword>
<feature type="domain" description="DUF6879" evidence="1">
    <location>
        <begin position="35"/>
        <end position="196"/>
    </location>
</feature>
<accession>A0ABT7GZ24</accession>
<name>A0ABT7GZ24_9ACTN</name>
<evidence type="ECO:0000259" key="1">
    <source>
        <dbReference type="Pfam" id="PF21806"/>
    </source>
</evidence>
<dbReference type="Proteomes" id="UP001223390">
    <property type="component" value="Unassembled WGS sequence"/>
</dbReference>
<protein>
    <recommendedName>
        <fullName evidence="1">DUF6879 domain-containing protein</fullName>
    </recommendedName>
</protein>
<proteinExistence type="predicted"/>
<sequence>MHDLRAPALPATRGEALDADAYAEELRERRASVRNGESWQLERLQHFEETGSPTRDALRRGDWREVLRLIEAERTTARRAADDDGRNGSPLRRLRVVEEPLSPYMRWQLQWLHMRAEAGHQTRVLSAEEFSFAEAAGGGRLPEIVIVDGRVLYEVLHTPAGVHTGSRRYEDPAIVRPWEVYVKRAYAMAEDLRNYFTHSVAHLPPPPAA</sequence>
<gene>
    <name evidence="2" type="ORF">QEZ40_004070</name>
</gene>
<dbReference type="EMBL" id="JASITI010000035">
    <property type="protein sequence ID" value="MDK9498864.1"/>
    <property type="molecule type" value="Genomic_DNA"/>
</dbReference>
<dbReference type="InterPro" id="IPR049244">
    <property type="entry name" value="DUF6879"/>
</dbReference>
<comment type="caution">
    <text evidence="2">The sequence shown here is derived from an EMBL/GenBank/DDBJ whole genome shotgun (WGS) entry which is preliminary data.</text>
</comment>
<evidence type="ECO:0000313" key="2">
    <source>
        <dbReference type="EMBL" id="MDK9498864.1"/>
    </source>
</evidence>